<dbReference type="EMBL" id="CP137579">
    <property type="protein sequence ID" value="WOX30552.1"/>
    <property type="molecule type" value="Genomic_DNA"/>
</dbReference>
<evidence type="ECO:0000256" key="4">
    <source>
        <dbReference type="ARBA" id="ARBA00023163"/>
    </source>
</evidence>
<dbReference type="SUPFAM" id="SSF52540">
    <property type="entry name" value="P-loop containing nucleoside triphosphate hydrolases"/>
    <property type="match status" value="1"/>
</dbReference>
<dbReference type="Proteomes" id="UP000646877">
    <property type="component" value="Unassembled WGS sequence"/>
</dbReference>
<dbReference type="InterPro" id="IPR025944">
    <property type="entry name" value="Sigma_54_int_dom_CS"/>
</dbReference>
<keyword evidence="4" id="KW-0804">Transcription</keyword>
<dbReference type="Proteomes" id="UP001304419">
    <property type="component" value="Chromosome 2"/>
</dbReference>
<dbReference type="GO" id="GO:0006355">
    <property type="term" value="P:regulation of DNA-templated transcription"/>
    <property type="evidence" value="ECO:0007669"/>
    <property type="project" value="InterPro"/>
</dbReference>
<evidence type="ECO:0000256" key="2">
    <source>
        <dbReference type="ARBA" id="ARBA00022840"/>
    </source>
</evidence>
<dbReference type="FunFam" id="3.40.50.300:FF:000006">
    <property type="entry name" value="DNA-binding transcriptional regulator NtrC"/>
    <property type="match status" value="1"/>
</dbReference>
<evidence type="ECO:0000313" key="8">
    <source>
        <dbReference type="EMBL" id="NLR22296.1"/>
    </source>
</evidence>
<evidence type="ECO:0000259" key="6">
    <source>
        <dbReference type="PROSITE" id="PS50045"/>
    </source>
</evidence>
<dbReference type="InterPro" id="IPR003593">
    <property type="entry name" value="AAA+_ATPase"/>
</dbReference>
<dbReference type="InterPro" id="IPR001789">
    <property type="entry name" value="Sig_transdc_resp-reg_receiver"/>
</dbReference>
<feature type="modified residue" description="4-aspartylphosphate" evidence="5">
    <location>
        <position position="56"/>
    </location>
</feature>
<sequence length="458" mass="51404">MTISDKAILVVDDNSEILVATRMLLKQYYKKVVTLENPHDIAKTMSAQDFALILLDMNFTRESTSGAEGFYWLKQIKALDEDAVVVLFTAYGDLTMAVDAIKLGANDFVLKPWQNEKLLATVANCIELSKQRQKSKKLTQIAQISMAAQNKPFEHLIASSPAMEQVFQTIEKAAKTDANVLILGESGTGKEVVARELHKQSLRKDNTFMSVDMGTIASSLFESELFGHMKGAFTDAKANKPGRFELAESGTLFLDEIANIPLELQGKLLTAIQNRVVTPVGGSKQIEVDLRLITATNMNLYDMVREGSFRQDLLYRINTVEITLPALRDRPQDIPLLIEFYADLYSKKYKLQCKTVTNKMMADLVKYQWPGNIRELQHLVERAVILSDSTQLQFQLTSPAASSEENAGFLDTYNLAEIEQHTIERAVRDFKGNISHAAKALGITRASLYRKMEKYDVE</sequence>
<dbReference type="RefSeq" id="WP_130127503.1">
    <property type="nucleotide sequence ID" value="NZ_CBCSDF010000005.1"/>
</dbReference>
<dbReference type="Pfam" id="PF00158">
    <property type="entry name" value="Sigma54_activat"/>
    <property type="match status" value="1"/>
</dbReference>
<dbReference type="SMART" id="SM00448">
    <property type="entry name" value="REC"/>
    <property type="match status" value="1"/>
</dbReference>
<keyword evidence="11" id="KW-1185">Reference proteome</keyword>
<keyword evidence="3" id="KW-0805">Transcription regulation</keyword>
<evidence type="ECO:0000256" key="3">
    <source>
        <dbReference type="ARBA" id="ARBA00023015"/>
    </source>
</evidence>
<keyword evidence="1" id="KW-0547">Nucleotide-binding</keyword>
<dbReference type="PROSITE" id="PS50110">
    <property type="entry name" value="RESPONSE_REGULATORY"/>
    <property type="match status" value="1"/>
</dbReference>
<dbReference type="Pfam" id="PF00072">
    <property type="entry name" value="Response_reg"/>
    <property type="match status" value="1"/>
</dbReference>
<organism evidence="8 10">
    <name type="scientific">Pseudoalteromonas maricaloris</name>
    <dbReference type="NCBI Taxonomy" id="184924"/>
    <lineage>
        <taxon>Bacteria</taxon>
        <taxon>Pseudomonadati</taxon>
        <taxon>Pseudomonadota</taxon>
        <taxon>Gammaproteobacteria</taxon>
        <taxon>Alteromonadales</taxon>
        <taxon>Pseudoalteromonadaceae</taxon>
        <taxon>Pseudoalteromonas</taxon>
    </lineage>
</organism>
<gene>
    <name evidence="8" type="ORF">F9Y85_13370</name>
    <name evidence="9" type="ORF">R5H13_21960</name>
</gene>
<dbReference type="SUPFAM" id="SSF52172">
    <property type="entry name" value="CheY-like"/>
    <property type="match status" value="1"/>
</dbReference>
<evidence type="ECO:0000256" key="5">
    <source>
        <dbReference type="PROSITE-ProRule" id="PRU00169"/>
    </source>
</evidence>
<dbReference type="Pfam" id="PF25601">
    <property type="entry name" value="AAA_lid_14"/>
    <property type="match status" value="1"/>
</dbReference>
<dbReference type="PROSITE" id="PS00688">
    <property type="entry name" value="SIGMA54_INTERACT_3"/>
    <property type="match status" value="1"/>
</dbReference>
<dbReference type="GO" id="GO:0000160">
    <property type="term" value="P:phosphorelay signal transduction system"/>
    <property type="evidence" value="ECO:0007669"/>
    <property type="project" value="InterPro"/>
</dbReference>
<dbReference type="SUPFAM" id="SSF46689">
    <property type="entry name" value="Homeodomain-like"/>
    <property type="match status" value="1"/>
</dbReference>
<dbReference type="PRINTS" id="PR01590">
    <property type="entry name" value="HTHFIS"/>
</dbReference>
<dbReference type="PROSITE" id="PS00675">
    <property type="entry name" value="SIGMA54_INTERACT_1"/>
    <property type="match status" value="1"/>
</dbReference>
<dbReference type="InterPro" id="IPR058031">
    <property type="entry name" value="AAA_lid_NorR"/>
</dbReference>
<name>A0A8I2KN34_9GAMM</name>
<dbReference type="SMART" id="SM00382">
    <property type="entry name" value="AAA"/>
    <property type="match status" value="1"/>
</dbReference>
<dbReference type="InterPro" id="IPR002197">
    <property type="entry name" value="HTH_Fis"/>
</dbReference>
<accession>A0A8I2KN34</accession>
<proteinExistence type="predicted"/>
<reference evidence="9 11" key="2">
    <citation type="submission" date="2023-10" db="EMBL/GenBank/DDBJ databases">
        <title>To unveil natural product biosynthetic capacity in Pseudoalteromonas.</title>
        <authorList>
            <person name="Wang J."/>
        </authorList>
    </citation>
    <scope>NUCLEOTIDE SEQUENCE [LARGE SCALE GENOMIC DNA]</scope>
    <source>
        <strain evidence="9 11">DSM 15914</strain>
    </source>
</reference>
<dbReference type="EMBL" id="WEIA01000007">
    <property type="protein sequence ID" value="NLR22296.1"/>
    <property type="molecule type" value="Genomic_DNA"/>
</dbReference>
<dbReference type="Gene3D" id="1.10.10.60">
    <property type="entry name" value="Homeodomain-like"/>
    <property type="match status" value="1"/>
</dbReference>
<dbReference type="PROSITE" id="PS50045">
    <property type="entry name" value="SIGMA54_INTERACT_4"/>
    <property type="match status" value="1"/>
</dbReference>
<dbReference type="Pfam" id="PF02954">
    <property type="entry name" value="HTH_8"/>
    <property type="match status" value="1"/>
</dbReference>
<dbReference type="InterPro" id="IPR002078">
    <property type="entry name" value="Sigma_54_int"/>
</dbReference>
<dbReference type="Gene3D" id="1.10.8.60">
    <property type="match status" value="1"/>
</dbReference>
<dbReference type="GO" id="GO:0005524">
    <property type="term" value="F:ATP binding"/>
    <property type="evidence" value="ECO:0007669"/>
    <property type="project" value="UniProtKB-KW"/>
</dbReference>
<evidence type="ECO:0000313" key="9">
    <source>
        <dbReference type="EMBL" id="WOX30552.1"/>
    </source>
</evidence>
<keyword evidence="5" id="KW-0597">Phosphoprotein</keyword>
<dbReference type="InterPro" id="IPR011006">
    <property type="entry name" value="CheY-like_superfamily"/>
</dbReference>
<evidence type="ECO:0000256" key="1">
    <source>
        <dbReference type="ARBA" id="ARBA00022741"/>
    </source>
</evidence>
<dbReference type="Gene3D" id="3.40.50.2300">
    <property type="match status" value="1"/>
</dbReference>
<evidence type="ECO:0000313" key="11">
    <source>
        <dbReference type="Proteomes" id="UP001304419"/>
    </source>
</evidence>
<protein>
    <submittedName>
        <fullName evidence="9">Sigma-54 dependent transcriptional regulator</fullName>
    </submittedName>
    <submittedName>
        <fullName evidence="8">Sigma-54-dependent Fis family transcriptional regulator</fullName>
    </submittedName>
</protein>
<dbReference type="CDD" id="cd00009">
    <property type="entry name" value="AAA"/>
    <property type="match status" value="1"/>
</dbReference>
<keyword evidence="2" id="KW-0067">ATP-binding</keyword>
<dbReference type="PANTHER" id="PTHR32071">
    <property type="entry name" value="TRANSCRIPTIONAL REGULATORY PROTEIN"/>
    <property type="match status" value="1"/>
</dbReference>
<dbReference type="GO" id="GO:0043565">
    <property type="term" value="F:sequence-specific DNA binding"/>
    <property type="evidence" value="ECO:0007669"/>
    <property type="project" value="InterPro"/>
</dbReference>
<dbReference type="PANTHER" id="PTHR32071:SF113">
    <property type="entry name" value="ALGINATE BIOSYNTHESIS TRANSCRIPTIONAL REGULATORY PROTEIN ALGB"/>
    <property type="match status" value="1"/>
</dbReference>
<dbReference type="Gene3D" id="3.40.50.300">
    <property type="entry name" value="P-loop containing nucleotide triphosphate hydrolases"/>
    <property type="match status" value="1"/>
</dbReference>
<evidence type="ECO:0000259" key="7">
    <source>
        <dbReference type="PROSITE" id="PS50110"/>
    </source>
</evidence>
<reference evidence="8" key="1">
    <citation type="submission" date="2019-10" db="EMBL/GenBank/DDBJ databases">
        <authorList>
            <person name="Paulsen S."/>
        </authorList>
    </citation>
    <scope>NUCLEOTIDE SEQUENCE</scope>
    <source>
        <strain evidence="8">LMG 19692</strain>
    </source>
</reference>
<evidence type="ECO:0000313" key="10">
    <source>
        <dbReference type="Proteomes" id="UP000646877"/>
    </source>
</evidence>
<dbReference type="InterPro" id="IPR027417">
    <property type="entry name" value="P-loop_NTPase"/>
</dbReference>
<feature type="domain" description="Sigma-54 factor interaction" evidence="6">
    <location>
        <begin position="156"/>
        <end position="385"/>
    </location>
</feature>
<dbReference type="InterPro" id="IPR025662">
    <property type="entry name" value="Sigma_54_int_dom_ATP-bd_1"/>
</dbReference>
<dbReference type="AlphaFoldDB" id="A0A8I2KN34"/>
<dbReference type="InterPro" id="IPR009057">
    <property type="entry name" value="Homeodomain-like_sf"/>
</dbReference>
<feature type="domain" description="Response regulatory" evidence="7">
    <location>
        <begin position="7"/>
        <end position="126"/>
    </location>
</feature>